<feature type="non-terminal residue" evidence="3">
    <location>
        <position position="1"/>
    </location>
</feature>
<feature type="domain" description="Trafficking protein particle complex subunit 11" evidence="2">
    <location>
        <begin position="421"/>
        <end position="492"/>
    </location>
</feature>
<evidence type="ECO:0000313" key="4">
    <source>
        <dbReference type="Proteomes" id="UP001150925"/>
    </source>
</evidence>
<dbReference type="OrthoDB" id="6278596at2759"/>
<feature type="region of interest" description="Disordered" evidence="1">
    <location>
        <begin position="25"/>
        <end position="56"/>
    </location>
</feature>
<dbReference type="AlphaFoldDB" id="A0A9W8E6C0"/>
<keyword evidence="4" id="KW-1185">Reference proteome</keyword>
<evidence type="ECO:0000259" key="2">
    <source>
        <dbReference type="Pfam" id="PF11817"/>
    </source>
</evidence>
<sequence length="498" mass="56379">MDTLAGPFILHHYPVLGVLEPYSLSSEHPVPDPDNESVASPTPTSPTTSEPRWSSYTTTVKQQVLQHFEKYPLEAKWDATNAKETLSGFAVISVHEGDYISSKIRYLPSQSINTLENAIEEARRSHSRFSPLNEHSPLFPEGLVSSQWMTCHHQHYPSVLVSFHDLKFHNSTSASAPQASTAGDPSHPLAPQSVDSFTLADERLASDLLYGQRIAKMRGLRYIPLLVVDEEEHTQSSTDERIHRVRKRASVDGRLALTVLRPMNSEQFDQTMVGLTQGLLDYSMTYYRELAKQAKRRSQHLVVANLPSPGTAQDNPSTISNDVSGDSTGPMATAATSFADLKFATFGQRTETKYIDPQGLPMEGWLVRYQYKQGVYAEFRQDIATALKHYCEAYTHILDYAERIAKRDYPQLDNLLLFTPRWEELRTFMDSLCWKIRKLNFYTNSHASSAENFNGYINSFSSILHNAGYGEAASYYWNWLTNQHQTFASLLELGIKHR</sequence>
<evidence type="ECO:0000256" key="1">
    <source>
        <dbReference type="SAM" id="MobiDB-lite"/>
    </source>
</evidence>
<gene>
    <name evidence="3" type="ORF">IWQ62_003659</name>
</gene>
<protein>
    <recommendedName>
        <fullName evidence="2">Trafficking protein particle complex subunit 11 domain-containing protein</fullName>
    </recommendedName>
</protein>
<feature type="region of interest" description="Disordered" evidence="1">
    <location>
        <begin position="173"/>
        <end position="193"/>
    </location>
</feature>
<dbReference type="EMBL" id="JANBPY010001028">
    <property type="protein sequence ID" value="KAJ1962026.1"/>
    <property type="molecule type" value="Genomic_DNA"/>
</dbReference>
<dbReference type="PANTHER" id="PTHR14374">
    <property type="entry name" value="FOIE GRAS"/>
    <property type="match status" value="1"/>
</dbReference>
<feature type="compositionally biased region" description="Low complexity" evidence="1">
    <location>
        <begin position="40"/>
        <end position="55"/>
    </location>
</feature>
<evidence type="ECO:0000313" key="3">
    <source>
        <dbReference type="EMBL" id="KAJ1962026.1"/>
    </source>
</evidence>
<dbReference type="PANTHER" id="PTHR14374:SF0">
    <property type="entry name" value="TRAFFICKING PROTEIN PARTICLE COMPLEX SUBUNIT 11"/>
    <property type="match status" value="1"/>
</dbReference>
<dbReference type="Pfam" id="PF11817">
    <property type="entry name" value="Foie-gras_1"/>
    <property type="match status" value="1"/>
</dbReference>
<name>A0A9W8E6C0_9FUNG</name>
<proteinExistence type="predicted"/>
<organism evidence="3 4">
    <name type="scientific">Dispira parvispora</name>
    <dbReference type="NCBI Taxonomy" id="1520584"/>
    <lineage>
        <taxon>Eukaryota</taxon>
        <taxon>Fungi</taxon>
        <taxon>Fungi incertae sedis</taxon>
        <taxon>Zoopagomycota</taxon>
        <taxon>Kickxellomycotina</taxon>
        <taxon>Dimargaritomycetes</taxon>
        <taxon>Dimargaritales</taxon>
        <taxon>Dimargaritaceae</taxon>
        <taxon>Dispira</taxon>
    </lineage>
</organism>
<comment type="caution">
    <text evidence="3">The sequence shown here is derived from an EMBL/GenBank/DDBJ whole genome shotgun (WGS) entry which is preliminary data.</text>
</comment>
<accession>A0A9W8E6C0</accession>
<dbReference type="Proteomes" id="UP001150925">
    <property type="component" value="Unassembled WGS sequence"/>
</dbReference>
<feature type="compositionally biased region" description="Low complexity" evidence="1">
    <location>
        <begin position="173"/>
        <end position="182"/>
    </location>
</feature>
<dbReference type="InterPro" id="IPR021773">
    <property type="entry name" value="TPC11"/>
</dbReference>
<reference evidence="3" key="1">
    <citation type="submission" date="2022-07" db="EMBL/GenBank/DDBJ databases">
        <title>Phylogenomic reconstructions and comparative analyses of Kickxellomycotina fungi.</title>
        <authorList>
            <person name="Reynolds N.K."/>
            <person name="Stajich J.E."/>
            <person name="Barry K."/>
            <person name="Grigoriev I.V."/>
            <person name="Crous P."/>
            <person name="Smith M.E."/>
        </authorList>
    </citation>
    <scope>NUCLEOTIDE SEQUENCE</scope>
    <source>
        <strain evidence="3">RSA 1196</strain>
    </source>
</reference>